<accession>A0A7R9Q519</accession>
<dbReference type="EC" id="3.1.1.-" evidence="5"/>
<dbReference type="OrthoDB" id="3200163at2759"/>
<dbReference type="InterPro" id="IPR019819">
    <property type="entry name" value="Carboxylesterase_B_CS"/>
</dbReference>
<feature type="domain" description="Carboxylesterase type B" evidence="6">
    <location>
        <begin position="25"/>
        <end position="453"/>
    </location>
</feature>
<evidence type="ECO:0000256" key="3">
    <source>
        <dbReference type="ARBA" id="ARBA00022801"/>
    </source>
</evidence>
<evidence type="ECO:0000313" key="8">
    <source>
        <dbReference type="Proteomes" id="UP000759131"/>
    </source>
</evidence>
<reference evidence="7" key="1">
    <citation type="submission" date="2020-11" db="EMBL/GenBank/DDBJ databases">
        <authorList>
            <person name="Tran Van P."/>
        </authorList>
    </citation>
    <scope>NUCLEOTIDE SEQUENCE</scope>
</reference>
<sequence>RKMFRFLCFVCFICGESLQQNIVSVGIESAIINGLRETTRDGNEVNVFRGIPFAEPPIGDLRFRRPLPKRRWPREWDAFEMSANCVQNANIFGVEKSVTNKSFSEDCLYLNVWSPNNESPKAVMVWIHGGALLAGSASEFYYEGSVLAAKGNVVVVKRVSKRFFDYNVLANNRLNALGFLYAGADEAPGNVGLWDQALALEWIKDNIRYFGGDDSRITLFGESAGGWSVSLHVLSPVSRHLFHNAILNSGAYLYNLGDDRPEDHVTKWLKGAKKQSVFAEDYAMFARKEQELVAITDDKALMFGSIKLFTLVVIDGEFLPERPIEMLRNRDFSANIHLLVSTTEDEGSFLLSGFYDSDKFDEQNPKNLSFAEALHELKVVSEESSSLVPIDGKSVAKLYFSGLSDRNSFAELRRRLGVAIGDYFLSCPTLEFAKQVFINSDFAAKVWQYFFNAQFGPNAFCAHWMG</sequence>
<dbReference type="Gene3D" id="3.40.50.1820">
    <property type="entry name" value="alpha/beta hydrolase"/>
    <property type="match status" value="1"/>
</dbReference>
<dbReference type="GO" id="GO:0019695">
    <property type="term" value="P:choline metabolic process"/>
    <property type="evidence" value="ECO:0007669"/>
    <property type="project" value="TreeGrafter"/>
</dbReference>
<dbReference type="Proteomes" id="UP000759131">
    <property type="component" value="Unassembled WGS sequence"/>
</dbReference>
<dbReference type="PANTHER" id="PTHR43918:SF4">
    <property type="entry name" value="CARBOXYLIC ESTER HYDROLASE"/>
    <property type="match status" value="1"/>
</dbReference>
<keyword evidence="8" id="KW-1185">Reference proteome</keyword>
<dbReference type="InterPro" id="IPR019826">
    <property type="entry name" value="Carboxylesterase_B_AS"/>
</dbReference>
<keyword evidence="3 5" id="KW-0378">Hydrolase</keyword>
<dbReference type="PANTHER" id="PTHR43918">
    <property type="entry name" value="ACETYLCHOLINESTERASE"/>
    <property type="match status" value="1"/>
</dbReference>
<dbReference type="PROSITE" id="PS00122">
    <property type="entry name" value="CARBOXYLESTERASE_B_1"/>
    <property type="match status" value="1"/>
</dbReference>
<feature type="signal peptide" evidence="5">
    <location>
        <begin position="1"/>
        <end position="19"/>
    </location>
</feature>
<dbReference type="InterPro" id="IPR029058">
    <property type="entry name" value="AB_hydrolase_fold"/>
</dbReference>
<name>A0A7R9Q519_9ACAR</name>
<evidence type="ECO:0000256" key="4">
    <source>
        <dbReference type="ARBA" id="ARBA00023180"/>
    </source>
</evidence>
<organism evidence="7">
    <name type="scientific">Medioppia subpectinata</name>
    <dbReference type="NCBI Taxonomy" id="1979941"/>
    <lineage>
        <taxon>Eukaryota</taxon>
        <taxon>Metazoa</taxon>
        <taxon>Ecdysozoa</taxon>
        <taxon>Arthropoda</taxon>
        <taxon>Chelicerata</taxon>
        <taxon>Arachnida</taxon>
        <taxon>Acari</taxon>
        <taxon>Acariformes</taxon>
        <taxon>Sarcoptiformes</taxon>
        <taxon>Oribatida</taxon>
        <taxon>Brachypylina</taxon>
        <taxon>Oppioidea</taxon>
        <taxon>Oppiidae</taxon>
        <taxon>Medioppia</taxon>
    </lineage>
</organism>
<keyword evidence="2" id="KW-0719">Serine esterase</keyword>
<dbReference type="GO" id="GO:0003990">
    <property type="term" value="F:acetylcholinesterase activity"/>
    <property type="evidence" value="ECO:0007669"/>
    <property type="project" value="TreeGrafter"/>
</dbReference>
<evidence type="ECO:0000256" key="2">
    <source>
        <dbReference type="ARBA" id="ARBA00022487"/>
    </source>
</evidence>
<gene>
    <name evidence="7" type="ORF">OSB1V03_LOCUS12270</name>
</gene>
<dbReference type="Pfam" id="PF00135">
    <property type="entry name" value="COesterase"/>
    <property type="match status" value="1"/>
</dbReference>
<dbReference type="GO" id="GO:0005615">
    <property type="term" value="C:extracellular space"/>
    <property type="evidence" value="ECO:0007669"/>
    <property type="project" value="TreeGrafter"/>
</dbReference>
<evidence type="ECO:0000313" key="7">
    <source>
        <dbReference type="EMBL" id="CAD7631861.1"/>
    </source>
</evidence>
<feature type="chain" id="PRO_5035952826" description="Carboxylic ester hydrolase" evidence="5">
    <location>
        <begin position="20"/>
        <end position="466"/>
    </location>
</feature>
<keyword evidence="4" id="KW-0325">Glycoprotein</keyword>
<proteinExistence type="inferred from homology"/>
<feature type="non-terminal residue" evidence="7">
    <location>
        <position position="466"/>
    </location>
</feature>
<dbReference type="PROSITE" id="PS00941">
    <property type="entry name" value="CARBOXYLESTERASE_B_2"/>
    <property type="match status" value="1"/>
</dbReference>
<dbReference type="EMBL" id="CAJPIZ010010095">
    <property type="protein sequence ID" value="CAG2112291.1"/>
    <property type="molecule type" value="Genomic_DNA"/>
</dbReference>
<evidence type="ECO:0000256" key="1">
    <source>
        <dbReference type="ARBA" id="ARBA00005964"/>
    </source>
</evidence>
<dbReference type="GO" id="GO:0006581">
    <property type="term" value="P:acetylcholine catabolic process"/>
    <property type="evidence" value="ECO:0007669"/>
    <property type="project" value="TreeGrafter"/>
</dbReference>
<keyword evidence="5" id="KW-0732">Signal</keyword>
<dbReference type="GO" id="GO:0005886">
    <property type="term" value="C:plasma membrane"/>
    <property type="evidence" value="ECO:0007669"/>
    <property type="project" value="TreeGrafter"/>
</dbReference>
<dbReference type="SUPFAM" id="SSF53474">
    <property type="entry name" value="alpha/beta-Hydrolases"/>
    <property type="match status" value="1"/>
</dbReference>
<comment type="similarity">
    <text evidence="1 5">Belongs to the type-B carboxylesterase/lipase family.</text>
</comment>
<dbReference type="EMBL" id="OC864670">
    <property type="protein sequence ID" value="CAD7631861.1"/>
    <property type="molecule type" value="Genomic_DNA"/>
</dbReference>
<dbReference type="InterPro" id="IPR002018">
    <property type="entry name" value="CarbesteraseB"/>
</dbReference>
<dbReference type="AlphaFoldDB" id="A0A7R9Q519"/>
<feature type="non-terminal residue" evidence="7">
    <location>
        <position position="1"/>
    </location>
</feature>
<protein>
    <recommendedName>
        <fullName evidence="5">Carboxylic ester hydrolase</fullName>
        <ecNumber evidence="5">3.1.1.-</ecNumber>
    </recommendedName>
</protein>
<evidence type="ECO:0000259" key="6">
    <source>
        <dbReference type="Pfam" id="PF00135"/>
    </source>
</evidence>
<evidence type="ECO:0000256" key="5">
    <source>
        <dbReference type="RuleBase" id="RU361235"/>
    </source>
</evidence>
<dbReference type="InterPro" id="IPR050654">
    <property type="entry name" value="AChE-related_enzymes"/>
</dbReference>